<dbReference type="AlphaFoldDB" id="A0A0F9G177"/>
<accession>A0A0F9G177</accession>
<organism evidence="1">
    <name type="scientific">marine sediment metagenome</name>
    <dbReference type="NCBI Taxonomy" id="412755"/>
    <lineage>
        <taxon>unclassified sequences</taxon>
        <taxon>metagenomes</taxon>
        <taxon>ecological metagenomes</taxon>
    </lineage>
</organism>
<comment type="caution">
    <text evidence="1">The sequence shown here is derived from an EMBL/GenBank/DDBJ whole genome shotgun (WGS) entry which is preliminary data.</text>
</comment>
<dbReference type="EMBL" id="LAZR01030266">
    <property type="protein sequence ID" value="KKL57142.1"/>
    <property type="molecule type" value="Genomic_DNA"/>
</dbReference>
<evidence type="ECO:0000313" key="1">
    <source>
        <dbReference type="EMBL" id="KKL57142.1"/>
    </source>
</evidence>
<protein>
    <submittedName>
        <fullName evidence="1">Uncharacterized protein</fullName>
    </submittedName>
</protein>
<reference evidence="1" key="1">
    <citation type="journal article" date="2015" name="Nature">
        <title>Complex archaea that bridge the gap between prokaryotes and eukaryotes.</title>
        <authorList>
            <person name="Spang A."/>
            <person name="Saw J.H."/>
            <person name="Jorgensen S.L."/>
            <person name="Zaremba-Niedzwiedzka K."/>
            <person name="Martijn J."/>
            <person name="Lind A.E."/>
            <person name="van Eijk R."/>
            <person name="Schleper C."/>
            <person name="Guy L."/>
            <person name="Ettema T.J."/>
        </authorList>
    </citation>
    <scope>NUCLEOTIDE SEQUENCE</scope>
</reference>
<gene>
    <name evidence="1" type="ORF">LCGC14_2238350</name>
</gene>
<name>A0A0F9G177_9ZZZZ</name>
<proteinExistence type="predicted"/>
<sequence length="99" mass="11394">MTDMRIARTILEQIKALDHMALFAWGFKNAFGLDDGIQFDVNGLVFKGKVVIKLTAMDDYTITFGRMNRKTFDFDVKHKAEGVYCDQLVEILDHYIEGK</sequence>